<sequence length="936" mass="107373">MKKLSLILPYLFCCLLQSQQNVIHYNINNGLPHDVTYGLFQASNGYLWIGTDDGLVKFDGNSFKVYTSNDGLTSNFVIDIAELSNKSLAIATWRGGLNLFNPKKEEFTNTPKGPKKLSNLVVFKDTIYNYHDFRNLIFWHNKDSIIETKQCVYKPNESYDLNEFPSKKFKYYSVAYKVIEDSLYKYSSHKFKEALKGIYIERGNKTELKFKFLKHKVITALVKKDSHTFIAGSENNLLIFDDEKLIKVVELSINNTRISKLLVHGDNIYFLSSDSKGFKYLYYYNLQTETLKNVIKALKINATVSDILLDHERNLWISTFGDGLYCKLNTPKSIYNIPINKNIIDLEFNNDKTLLLSNRTLSIIKNFNLEDEIPLHGFGKHISKVEDKVIVSSLDIKASYALDETITEQYGYGYFNLNDEAIQIESNEIKFINAGKTCFYDKLRYNIFDVAKCQNTLYFGTNDGLYQYDKIKNLLIKTVTKNVAFDNSIVNALLEKDDTLIIGSNNGLWKLANNYLHLKNEEDGLINKQINALNFDSNGNVWIGTQKGVSIYNGKTFSNLNTESGIITSYISKIKEDKNEDIWITGNNGVSILNSEISNYITTPPVLDISNNDLSFSYNTIAYNRSKITSQYKLNKTNWVNLDNRKGILDFSNYRKGNYTLQFRAKKIDSDWANSKIFSFNITIPWYKQSWLLLIASLLIASIIIIFILKKLEQSKLKTKNLQVAIAKRNQLENELIAVRHNIAQDFHDDLGNKLARISILSNLLEDDNANLDSDNKELLKQITSDADYLYKGTKDFIFSLKTESDYLEEVITYLSDFGEDYMKQFNIVFEVEKAIYSNIKLPYYWSKQLIFIFKEVLTNVVKHAKCNRVILSFIYDGEFLKISCEDNGIGFNIKQSTSKGGLQNIKNRASAIGGELTINSNTNNTKIIFSGKPHN</sequence>
<dbReference type="GO" id="GO:0005524">
    <property type="term" value="F:ATP binding"/>
    <property type="evidence" value="ECO:0007669"/>
    <property type="project" value="UniProtKB-KW"/>
</dbReference>
<evidence type="ECO:0000256" key="1">
    <source>
        <dbReference type="ARBA" id="ARBA00000085"/>
    </source>
</evidence>
<comment type="catalytic activity">
    <reaction evidence="1">
        <text>ATP + protein L-histidine = ADP + protein N-phospho-L-histidine.</text>
        <dbReference type="EC" id="2.7.13.3"/>
    </reaction>
</comment>
<protein>
    <recommendedName>
        <fullName evidence="2">histidine kinase</fullName>
        <ecNumber evidence="2">2.7.13.3</ecNumber>
    </recommendedName>
</protein>
<evidence type="ECO:0000256" key="7">
    <source>
        <dbReference type="ARBA" id="ARBA00022840"/>
    </source>
</evidence>
<evidence type="ECO:0000256" key="5">
    <source>
        <dbReference type="ARBA" id="ARBA00022741"/>
    </source>
</evidence>
<dbReference type="InterPro" id="IPR011047">
    <property type="entry name" value="Quinoprotein_ADH-like_sf"/>
</dbReference>
<reference evidence="12" key="1">
    <citation type="submission" date="2018-05" db="EMBL/GenBank/DDBJ databases">
        <title>Algibacter marinivivus sp. nov., isolated from sample around a algae.</title>
        <authorList>
            <person name="Zhong X."/>
        </authorList>
    </citation>
    <scope>NUCLEOTIDE SEQUENCE [LARGE SCALE GENOMIC DNA]</scope>
    <source>
        <strain evidence="12">ZY111</strain>
    </source>
</reference>
<dbReference type="RefSeq" id="WP_109353310.1">
    <property type="nucleotide sequence ID" value="NZ_QFRI01000003.1"/>
</dbReference>
<evidence type="ECO:0000313" key="13">
    <source>
        <dbReference type="Proteomes" id="UP000245375"/>
    </source>
</evidence>
<dbReference type="GO" id="GO:0046983">
    <property type="term" value="F:protein dimerization activity"/>
    <property type="evidence" value="ECO:0007669"/>
    <property type="project" value="InterPro"/>
</dbReference>
<reference evidence="12" key="2">
    <citation type="submission" date="2018-05" db="EMBL/GenBank/DDBJ databases">
        <authorList>
            <person name="Lanie J.A."/>
            <person name="Ng W.-L."/>
            <person name="Kazmierczak K.M."/>
            <person name="Andrzejewski T.M."/>
            <person name="Davidsen T.M."/>
            <person name="Wayne K.J."/>
            <person name="Tettelin H."/>
            <person name="Glass J.I."/>
            <person name="Rusch D."/>
            <person name="Podicherti R."/>
            <person name="Tsui H.-C.T."/>
            <person name="Winkler M.E."/>
        </authorList>
    </citation>
    <scope>NUCLEOTIDE SEQUENCE [LARGE SCALE GENOMIC DNA]</scope>
    <source>
        <strain evidence="12">ZY111</strain>
    </source>
</reference>
<dbReference type="PANTHER" id="PTHR24421">
    <property type="entry name" value="NITRATE/NITRITE SENSOR PROTEIN NARX-RELATED"/>
    <property type="match status" value="1"/>
</dbReference>
<dbReference type="Gene3D" id="2.130.10.10">
    <property type="entry name" value="YVTN repeat-like/Quinoprotein amine dehydrogenase"/>
    <property type="match status" value="3"/>
</dbReference>
<dbReference type="Pfam" id="PF07494">
    <property type="entry name" value="Reg_prop"/>
    <property type="match status" value="2"/>
</dbReference>
<feature type="domain" description="Signal transduction histidine kinase subgroup 3 dimerisation and phosphoacceptor" evidence="11">
    <location>
        <begin position="740"/>
        <end position="804"/>
    </location>
</feature>
<feature type="coiled-coil region" evidence="9">
    <location>
        <begin position="722"/>
        <end position="782"/>
    </location>
</feature>
<keyword evidence="5" id="KW-0547">Nucleotide-binding</keyword>
<keyword evidence="13" id="KW-1185">Reference proteome</keyword>
<keyword evidence="6" id="KW-0418">Kinase</keyword>
<dbReference type="GO" id="GO:0000155">
    <property type="term" value="F:phosphorelay sensor kinase activity"/>
    <property type="evidence" value="ECO:0007669"/>
    <property type="project" value="InterPro"/>
</dbReference>
<feature type="transmembrane region" description="Helical" evidence="10">
    <location>
        <begin position="691"/>
        <end position="709"/>
    </location>
</feature>
<dbReference type="InterPro" id="IPR036890">
    <property type="entry name" value="HATPase_C_sf"/>
</dbReference>
<comment type="caution">
    <text evidence="12">The sequence shown here is derived from an EMBL/GenBank/DDBJ whole genome shotgun (WGS) entry which is preliminary data.</text>
</comment>
<keyword evidence="4" id="KW-0808">Transferase</keyword>
<dbReference type="PANTHER" id="PTHR24421:SF10">
    <property type="entry name" value="NITRATE_NITRITE SENSOR PROTEIN NARQ"/>
    <property type="match status" value="1"/>
</dbReference>
<dbReference type="SUPFAM" id="SSF50998">
    <property type="entry name" value="Quinoprotein alcohol dehydrogenase-like"/>
    <property type="match status" value="1"/>
</dbReference>
<dbReference type="SUPFAM" id="SSF63829">
    <property type="entry name" value="Calcium-dependent phosphotriesterase"/>
    <property type="match status" value="1"/>
</dbReference>
<keyword evidence="9" id="KW-0175">Coiled coil</keyword>
<proteinExistence type="predicted"/>
<dbReference type="InterPro" id="IPR050482">
    <property type="entry name" value="Sensor_HK_TwoCompSys"/>
</dbReference>
<evidence type="ECO:0000256" key="4">
    <source>
        <dbReference type="ARBA" id="ARBA00022679"/>
    </source>
</evidence>
<evidence type="ECO:0000256" key="6">
    <source>
        <dbReference type="ARBA" id="ARBA00022777"/>
    </source>
</evidence>
<evidence type="ECO:0000313" key="12">
    <source>
        <dbReference type="EMBL" id="PWH81970.1"/>
    </source>
</evidence>
<evidence type="ECO:0000256" key="8">
    <source>
        <dbReference type="ARBA" id="ARBA00023012"/>
    </source>
</evidence>
<dbReference type="InterPro" id="IPR015943">
    <property type="entry name" value="WD40/YVTN_repeat-like_dom_sf"/>
</dbReference>
<dbReference type="EC" id="2.7.13.3" evidence="2"/>
<keyword evidence="8" id="KW-0902">Two-component regulatory system</keyword>
<dbReference type="AlphaFoldDB" id="A0A2U2X2H3"/>
<dbReference type="EMBL" id="QFRI01000003">
    <property type="protein sequence ID" value="PWH81970.1"/>
    <property type="molecule type" value="Genomic_DNA"/>
</dbReference>
<evidence type="ECO:0000256" key="10">
    <source>
        <dbReference type="SAM" id="Phobius"/>
    </source>
</evidence>
<dbReference type="Proteomes" id="UP000245375">
    <property type="component" value="Unassembled WGS sequence"/>
</dbReference>
<name>A0A2U2X2H3_9FLAO</name>
<dbReference type="InterPro" id="IPR011110">
    <property type="entry name" value="Reg_prop"/>
</dbReference>
<evidence type="ECO:0000256" key="9">
    <source>
        <dbReference type="SAM" id="Coils"/>
    </source>
</evidence>
<keyword evidence="10" id="KW-1133">Transmembrane helix</keyword>
<keyword evidence="10" id="KW-0472">Membrane</keyword>
<organism evidence="12 13">
    <name type="scientific">Algibacter marinivivus</name>
    <dbReference type="NCBI Taxonomy" id="2100723"/>
    <lineage>
        <taxon>Bacteria</taxon>
        <taxon>Pseudomonadati</taxon>
        <taxon>Bacteroidota</taxon>
        <taxon>Flavobacteriia</taxon>
        <taxon>Flavobacteriales</taxon>
        <taxon>Flavobacteriaceae</taxon>
        <taxon>Algibacter</taxon>
    </lineage>
</organism>
<dbReference type="CDD" id="cd16917">
    <property type="entry name" value="HATPase_UhpB-NarQ-NarX-like"/>
    <property type="match status" value="1"/>
</dbReference>
<evidence type="ECO:0000256" key="3">
    <source>
        <dbReference type="ARBA" id="ARBA00022553"/>
    </source>
</evidence>
<evidence type="ECO:0000259" key="11">
    <source>
        <dbReference type="Pfam" id="PF07730"/>
    </source>
</evidence>
<keyword evidence="7" id="KW-0067">ATP-binding</keyword>
<dbReference type="Gene3D" id="3.30.565.10">
    <property type="entry name" value="Histidine kinase-like ATPase, C-terminal domain"/>
    <property type="match status" value="1"/>
</dbReference>
<keyword evidence="10" id="KW-0812">Transmembrane</keyword>
<dbReference type="Pfam" id="PF07730">
    <property type="entry name" value="HisKA_3"/>
    <property type="match status" value="1"/>
</dbReference>
<dbReference type="GO" id="GO:0016020">
    <property type="term" value="C:membrane"/>
    <property type="evidence" value="ECO:0007669"/>
    <property type="project" value="InterPro"/>
</dbReference>
<evidence type="ECO:0000256" key="2">
    <source>
        <dbReference type="ARBA" id="ARBA00012438"/>
    </source>
</evidence>
<dbReference type="InterPro" id="IPR011712">
    <property type="entry name" value="Sig_transdc_His_kin_sub3_dim/P"/>
</dbReference>
<gene>
    <name evidence="12" type="ORF">DIS18_11925</name>
</gene>
<dbReference type="OrthoDB" id="9778366at2"/>
<dbReference type="SUPFAM" id="SSF55874">
    <property type="entry name" value="ATPase domain of HSP90 chaperone/DNA topoisomerase II/histidine kinase"/>
    <property type="match status" value="1"/>
</dbReference>
<accession>A0A2U2X2H3</accession>
<keyword evidence="3" id="KW-0597">Phosphoprotein</keyword>